<dbReference type="Pfam" id="PF06293">
    <property type="entry name" value="Kdo"/>
    <property type="match status" value="1"/>
</dbReference>
<evidence type="ECO:0000256" key="11">
    <source>
        <dbReference type="ARBA" id="ARBA00022985"/>
    </source>
</evidence>
<evidence type="ECO:0000313" key="18">
    <source>
        <dbReference type="Proteomes" id="UP000215738"/>
    </source>
</evidence>
<dbReference type="RefSeq" id="WP_094946842.1">
    <property type="nucleotide sequence ID" value="NZ_JBMHIA010000029.1"/>
</dbReference>
<keyword evidence="10 15" id="KW-0067">ATP-binding</keyword>
<dbReference type="Gene3D" id="1.10.510.10">
    <property type="entry name" value="Transferase(Phosphotransferase) domain 1"/>
    <property type="match status" value="1"/>
</dbReference>
<keyword evidence="5 15" id="KW-1003">Cell membrane</keyword>
<gene>
    <name evidence="15 17" type="primary">kdkA</name>
    <name evidence="16" type="ORF">CFY87_08700</name>
    <name evidence="17" type="ORF">NCTC10851_02159</name>
</gene>
<dbReference type="AlphaFoldDB" id="A0A263HC34"/>
<dbReference type="OrthoDB" id="6854449at2"/>
<evidence type="ECO:0000256" key="12">
    <source>
        <dbReference type="ARBA" id="ARBA00023136"/>
    </source>
</evidence>
<evidence type="ECO:0000256" key="5">
    <source>
        <dbReference type="ARBA" id="ARBA00022475"/>
    </source>
</evidence>
<keyword evidence="9 15" id="KW-0418">Kinase</keyword>
<dbReference type="GO" id="GO:0009244">
    <property type="term" value="P:lipopolysaccharide core region biosynthetic process"/>
    <property type="evidence" value="ECO:0007669"/>
    <property type="project" value="UniProtKB-UniRule"/>
</dbReference>
<evidence type="ECO:0000256" key="8">
    <source>
        <dbReference type="ARBA" id="ARBA00022741"/>
    </source>
</evidence>
<organism evidence="17 19">
    <name type="scientific">Actinobacillus seminis</name>
    <dbReference type="NCBI Taxonomy" id="722"/>
    <lineage>
        <taxon>Bacteria</taxon>
        <taxon>Pseudomonadati</taxon>
        <taxon>Pseudomonadota</taxon>
        <taxon>Gammaproteobacteria</taxon>
        <taxon>Pasteurellales</taxon>
        <taxon>Pasteurellaceae</taxon>
        <taxon>Actinobacillus</taxon>
    </lineage>
</organism>
<dbReference type="EC" id="2.7.1.166" evidence="4 15"/>
<dbReference type="InterPro" id="IPR022826">
    <property type="entry name" value="KDO_kinase"/>
</dbReference>
<evidence type="ECO:0000313" key="19">
    <source>
        <dbReference type="Proteomes" id="UP000254507"/>
    </source>
</evidence>
<keyword evidence="11 15" id="KW-0448">Lipopolysaccharide biosynthesis</keyword>
<dbReference type="UniPathway" id="UPA00958"/>
<feature type="active site" evidence="15">
    <location>
        <position position="170"/>
    </location>
</feature>
<dbReference type="GO" id="GO:0016301">
    <property type="term" value="F:kinase activity"/>
    <property type="evidence" value="ECO:0007669"/>
    <property type="project" value="UniProtKB-KW"/>
</dbReference>
<evidence type="ECO:0000256" key="2">
    <source>
        <dbReference type="ARBA" id="ARBA00004713"/>
    </source>
</evidence>
<evidence type="ECO:0000256" key="6">
    <source>
        <dbReference type="ARBA" id="ARBA00022519"/>
    </source>
</evidence>
<dbReference type="GO" id="GO:0005524">
    <property type="term" value="F:ATP binding"/>
    <property type="evidence" value="ECO:0007669"/>
    <property type="project" value="UniProtKB-UniRule"/>
</dbReference>
<comment type="function">
    <text evidence="15">Catalyzes the ATP-dependent phosphorylation of the 3-deoxy-D-manno-octulosonic acid (Kdo) residue in Kdo-lipid IV(A) at the 4-OH position.</text>
</comment>
<reference evidence="17 19" key="2">
    <citation type="submission" date="2018-06" db="EMBL/GenBank/DDBJ databases">
        <authorList>
            <consortium name="Pathogen Informatics"/>
            <person name="Doyle S."/>
        </authorList>
    </citation>
    <scope>NUCLEOTIDE SEQUENCE [LARGE SCALE GENOMIC DNA]</scope>
    <source>
        <strain evidence="17 19">NCTC10851</strain>
    </source>
</reference>
<dbReference type="InParanoid" id="A0A263HC34"/>
<evidence type="ECO:0000313" key="16">
    <source>
        <dbReference type="EMBL" id="OZN24572.1"/>
    </source>
</evidence>
<comment type="similarity">
    <text evidence="3 15">Belongs to the protein kinase superfamily. KdkA/RfaP family.</text>
</comment>
<keyword evidence="12 15" id="KW-0472">Membrane</keyword>
<evidence type="ECO:0000256" key="14">
    <source>
        <dbReference type="ARBA" id="ARBA00034417"/>
    </source>
</evidence>
<proteinExistence type="inferred from homology"/>
<name>A0A263HC34_9PAST</name>
<keyword evidence="18" id="KW-1185">Reference proteome</keyword>
<dbReference type="Proteomes" id="UP000254507">
    <property type="component" value="Unassembled WGS sequence"/>
</dbReference>
<accession>A0A263HC34</accession>
<evidence type="ECO:0000256" key="15">
    <source>
        <dbReference type="HAMAP-Rule" id="MF_00521"/>
    </source>
</evidence>
<dbReference type="InterPro" id="IPR011009">
    <property type="entry name" value="Kinase-like_dom_sf"/>
</dbReference>
<evidence type="ECO:0000256" key="1">
    <source>
        <dbReference type="ARBA" id="ARBA00004515"/>
    </source>
</evidence>
<comment type="subcellular location">
    <subcellularLocation>
        <location evidence="1 15">Cell inner membrane</location>
        <topology evidence="1 15">Peripheral membrane protein</topology>
        <orientation evidence="1 15">Cytoplasmic side</orientation>
    </subcellularLocation>
</comment>
<keyword evidence="8 15" id="KW-0547">Nucleotide-binding</keyword>
<sequence length="240" mass="28148">MLEFQLKKQFFIFNFSQSLADRVHFFDPDYWQQQNRILGSAKGRGTTWFVQTQDLFGINCALRHYYRGGLWGKINKDRYYFTSLQETRSFAEFHLLHRLHQAGLPVPKPIGARVHQHALGCYSADILTERIENAQDLTALLQHTALSATAWQQIGSLIRRLHDMQICHTDLNAHNILVQHTAETEKYWLLDFDKCGEKSGDFWKAENLQRLYRSFVKEVGRLGIRFTEQHWQHLLAGYGH</sequence>
<dbReference type="EMBL" id="UFSB01000001">
    <property type="protein sequence ID" value="SUU38570.1"/>
    <property type="molecule type" value="Genomic_DNA"/>
</dbReference>
<evidence type="ECO:0000313" key="17">
    <source>
        <dbReference type="EMBL" id="SUU38570.1"/>
    </source>
</evidence>
<reference evidence="16 18" key="1">
    <citation type="submission" date="2017-07" db="EMBL/GenBank/DDBJ databases">
        <title>Virulence factors identified in Actinobacillus seminis.</title>
        <authorList>
            <person name="Negrete-Abascal E."/>
            <person name="Vaca-Pacheco S."/>
            <person name="Montes-Garcia F."/>
            <person name="Leyto-Gil A.M."/>
            <person name="Fragoso-Garcia E."/>
            <person name="Carvente-Garcia R."/>
            <person name="Perez-Agueros S."/>
            <person name="Castelan-Sanchez H.G."/>
            <person name="Garcia-Molina A."/>
            <person name="Villamar T.E."/>
            <person name="Vazquez-Cruz C."/>
        </authorList>
    </citation>
    <scope>NUCLEOTIDE SEQUENCE [LARGE SCALE GENOMIC DNA]</scope>
    <source>
        <strain evidence="16 18">ATCC 15768</strain>
    </source>
</reference>
<evidence type="ECO:0000256" key="13">
    <source>
        <dbReference type="ARBA" id="ARBA00029511"/>
    </source>
</evidence>
<dbReference type="EMBL" id="NLFK01000008">
    <property type="protein sequence ID" value="OZN24572.1"/>
    <property type="molecule type" value="Genomic_DNA"/>
</dbReference>
<dbReference type="HAMAP" id="MF_00521">
    <property type="entry name" value="KDO_kinase"/>
    <property type="match status" value="1"/>
</dbReference>
<dbReference type="NCBIfam" id="NF002475">
    <property type="entry name" value="PRK01723.1"/>
    <property type="match status" value="1"/>
</dbReference>
<dbReference type="GO" id="GO:0016773">
    <property type="term" value="F:phosphotransferase activity, alcohol group as acceptor"/>
    <property type="evidence" value="ECO:0007669"/>
    <property type="project" value="UniProtKB-UniRule"/>
</dbReference>
<dbReference type="SUPFAM" id="SSF56112">
    <property type="entry name" value="Protein kinase-like (PK-like)"/>
    <property type="match status" value="1"/>
</dbReference>
<protein>
    <recommendedName>
        <fullName evidence="13 15">3-deoxy-D-manno-octulosonic acid kinase</fullName>
        <shortName evidence="15">Kdo kinase</shortName>
        <ecNumber evidence="4 15">2.7.1.166</ecNumber>
    </recommendedName>
</protein>
<dbReference type="GO" id="GO:0005886">
    <property type="term" value="C:plasma membrane"/>
    <property type="evidence" value="ECO:0007669"/>
    <property type="project" value="UniProtKB-SubCell"/>
</dbReference>
<keyword evidence="7 15" id="KW-0808">Transferase</keyword>
<keyword evidence="6 15" id="KW-0997">Cell inner membrane</keyword>
<dbReference type="Proteomes" id="UP000215738">
    <property type="component" value="Unassembled WGS sequence"/>
</dbReference>
<evidence type="ECO:0000256" key="3">
    <source>
        <dbReference type="ARBA" id="ARBA00010327"/>
    </source>
</evidence>
<evidence type="ECO:0000256" key="9">
    <source>
        <dbReference type="ARBA" id="ARBA00022777"/>
    </source>
</evidence>
<evidence type="ECO:0000256" key="7">
    <source>
        <dbReference type="ARBA" id="ARBA00022679"/>
    </source>
</evidence>
<comment type="catalytic activity">
    <reaction evidence="14 15">
        <text>an alpha-Kdo-(2-&gt;6)-lipid IVA + ATP = a 4-O-phospho-alpha-Kdo-(2-&gt;6)-lipid IVA + ADP + H(+)</text>
        <dbReference type="Rhea" id="RHEA:74271"/>
        <dbReference type="ChEBI" id="CHEBI:15378"/>
        <dbReference type="ChEBI" id="CHEBI:30616"/>
        <dbReference type="ChEBI" id="CHEBI:176428"/>
        <dbReference type="ChEBI" id="CHEBI:193140"/>
        <dbReference type="ChEBI" id="CHEBI:456216"/>
        <dbReference type="EC" id="2.7.1.166"/>
    </reaction>
</comment>
<evidence type="ECO:0000256" key="10">
    <source>
        <dbReference type="ARBA" id="ARBA00022840"/>
    </source>
</evidence>
<evidence type="ECO:0000256" key="4">
    <source>
        <dbReference type="ARBA" id="ARBA00011988"/>
    </source>
</evidence>
<comment type="pathway">
    <text evidence="2 15">Bacterial outer membrane biogenesis; LPS core biosynthesis.</text>
</comment>